<dbReference type="EMBL" id="KQ086037">
    <property type="protein sequence ID" value="KLO10045.1"/>
    <property type="molecule type" value="Genomic_DNA"/>
</dbReference>
<accession>A0A0H2RDX4</accession>
<protein>
    <submittedName>
        <fullName evidence="1">Uncharacterized protein</fullName>
    </submittedName>
</protein>
<dbReference type="AlphaFoldDB" id="A0A0H2RDX4"/>
<keyword evidence="2" id="KW-1185">Reference proteome</keyword>
<evidence type="ECO:0000313" key="2">
    <source>
        <dbReference type="Proteomes" id="UP000053477"/>
    </source>
</evidence>
<organism evidence="1 2">
    <name type="scientific">Schizopora paradoxa</name>
    <dbReference type="NCBI Taxonomy" id="27342"/>
    <lineage>
        <taxon>Eukaryota</taxon>
        <taxon>Fungi</taxon>
        <taxon>Dikarya</taxon>
        <taxon>Basidiomycota</taxon>
        <taxon>Agaricomycotina</taxon>
        <taxon>Agaricomycetes</taxon>
        <taxon>Hymenochaetales</taxon>
        <taxon>Schizoporaceae</taxon>
        <taxon>Schizopora</taxon>
    </lineage>
</organism>
<name>A0A0H2RDX4_9AGAM</name>
<sequence length="200" mass="22594">MISPLSPPSLIRHSTSASWDLRSVTDALRKVESWLALSNTKKMKKSKCEVDDAIEALRRADTDFSYVSHLLDRMDENSQPLDLKAFMQDIEYLQQKVVKRSKRIHLLRILVSSGCRVLRWSSECLKIASVVAVCIPSGAAAAFLCVAVLLPAVEMALHFLQKCDAPLSCQEKNLKEVLQNLQYVRDSLDSIYFIEINVKQ</sequence>
<gene>
    <name evidence="1" type="ORF">SCHPADRAFT_536946</name>
</gene>
<dbReference type="InParanoid" id="A0A0H2RDX4"/>
<dbReference type="Proteomes" id="UP000053477">
    <property type="component" value="Unassembled WGS sequence"/>
</dbReference>
<evidence type="ECO:0000313" key="1">
    <source>
        <dbReference type="EMBL" id="KLO10045.1"/>
    </source>
</evidence>
<proteinExistence type="predicted"/>
<reference evidence="1 2" key="1">
    <citation type="submission" date="2015-04" db="EMBL/GenBank/DDBJ databases">
        <title>Complete genome sequence of Schizopora paradoxa KUC8140, a cosmopolitan wood degrader in East Asia.</title>
        <authorList>
            <consortium name="DOE Joint Genome Institute"/>
            <person name="Min B."/>
            <person name="Park H."/>
            <person name="Jang Y."/>
            <person name="Kim J.-J."/>
            <person name="Kim K.H."/>
            <person name="Pangilinan J."/>
            <person name="Lipzen A."/>
            <person name="Riley R."/>
            <person name="Grigoriev I.V."/>
            <person name="Spatafora J.W."/>
            <person name="Choi I.-G."/>
        </authorList>
    </citation>
    <scope>NUCLEOTIDE SEQUENCE [LARGE SCALE GENOMIC DNA]</scope>
    <source>
        <strain evidence="1 2">KUC8140</strain>
    </source>
</reference>